<keyword evidence="3 4" id="KW-0472">Membrane</keyword>
<keyword evidence="2" id="KW-0496">Mitochondrion</keyword>
<organism evidence="5 6">
    <name type="scientific">Circinella minor</name>
    <dbReference type="NCBI Taxonomy" id="1195481"/>
    <lineage>
        <taxon>Eukaryota</taxon>
        <taxon>Fungi</taxon>
        <taxon>Fungi incertae sedis</taxon>
        <taxon>Mucoromycota</taxon>
        <taxon>Mucoromycotina</taxon>
        <taxon>Mucoromycetes</taxon>
        <taxon>Mucorales</taxon>
        <taxon>Lichtheimiaceae</taxon>
        <taxon>Circinella</taxon>
    </lineage>
</organism>
<comment type="subcellular location">
    <subcellularLocation>
        <location evidence="1">Mitochondrion membrane</location>
    </subcellularLocation>
</comment>
<dbReference type="PANTHER" id="PTHR28074:SF1">
    <property type="entry name" value="ATP SYNTHASE SUBUNIT K, MITOCHONDRIAL"/>
    <property type="match status" value="1"/>
</dbReference>
<feature type="non-terminal residue" evidence="5">
    <location>
        <position position="1"/>
    </location>
</feature>
<keyword evidence="6" id="KW-1185">Reference proteome</keyword>
<dbReference type="EMBL" id="JAEPRB010000058">
    <property type="protein sequence ID" value="KAG2223578.1"/>
    <property type="molecule type" value="Genomic_DNA"/>
</dbReference>
<evidence type="ECO:0000256" key="1">
    <source>
        <dbReference type="ARBA" id="ARBA00004325"/>
    </source>
</evidence>
<keyword evidence="4" id="KW-0812">Transmembrane</keyword>
<dbReference type="Pfam" id="PF11022">
    <property type="entry name" value="ATP19"/>
    <property type="match status" value="1"/>
</dbReference>
<evidence type="ECO:0000256" key="3">
    <source>
        <dbReference type="ARBA" id="ARBA00023136"/>
    </source>
</evidence>
<evidence type="ECO:0000256" key="4">
    <source>
        <dbReference type="SAM" id="Phobius"/>
    </source>
</evidence>
<dbReference type="OrthoDB" id="2094445at2759"/>
<reference evidence="5 6" key="1">
    <citation type="submission" date="2020-12" db="EMBL/GenBank/DDBJ databases">
        <title>Metabolic potential, ecology and presence of endohyphal bacteria is reflected in genomic diversity of Mucoromycotina.</title>
        <authorList>
            <person name="Muszewska A."/>
            <person name="Okrasinska A."/>
            <person name="Steczkiewicz K."/>
            <person name="Drgas O."/>
            <person name="Orlowska M."/>
            <person name="Perlinska-Lenart U."/>
            <person name="Aleksandrzak-Piekarczyk T."/>
            <person name="Szatraj K."/>
            <person name="Zielenkiewicz U."/>
            <person name="Pilsyk S."/>
            <person name="Malc E."/>
            <person name="Mieczkowski P."/>
            <person name="Kruszewska J.S."/>
            <person name="Biernat P."/>
            <person name="Pawlowska J."/>
        </authorList>
    </citation>
    <scope>NUCLEOTIDE SEQUENCE [LARGE SCALE GENOMIC DNA]</scope>
    <source>
        <strain evidence="5 6">CBS 142.35</strain>
    </source>
</reference>
<gene>
    <name evidence="5" type="ORF">INT45_001660</name>
</gene>
<sequence>NTFNEMAGHYVIAGKAVSNHIIAMGFLGVYAAAGAYFALKPSAPQPATPPIKASSADEEAFIKEFLKSAEANDNKQ</sequence>
<accession>A0A8H7S7N6</accession>
<protein>
    <recommendedName>
        <fullName evidence="7">ATP synthase subunit K, mitochondrial</fullName>
    </recommendedName>
</protein>
<dbReference type="PANTHER" id="PTHR28074">
    <property type="entry name" value="ATP SYNTHASE SUBUNIT K, MITOCHONDRIAL"/>
    <property type="match status" value="1"/>
</dbReference>
<comment type="caution">
    <text evidence="5">The sequence shown here is derived from an EMBL/GenBank/DDBJ whole genome shotgun (WGS) entry which is preliminary data.</text>
</comment>
<name>A0A8H7S7N6_9FUNG</name>
<evidence type="ECO:0000313" key="6">
    <source>
        <dbReference type="Proteomes" id="UP000646827"/>
    </source>
</evidence>
<feature type="transmembrane region" description="Helical" evidence="4">
    <location>
        <begin position="20"/>
        <end position="39"/>
    </location>
</feature>
<dbReference type="GO" id="GO:0031966">
    <property type="term" value="C:mitochondrial membrane"/>
    <property type="evidence" value="ECO:0007669"/>
    <property type="project" value="UniProtKB-SubCell"/>
</dbReference>
<evidence type="ECO:0008006" key="7">
    <source>
        <dbReference type="Google" id="ProtNLM"/>
    </source>
</evidence>
<keyword evidence="4" id="KW-1133">Transmembrane helix</keyword>
<dbReference type="AlphaFoldDB" id="A0A8H7S7N6"/>
<evidence type="ECO:0000256" key="2">
    <source>
        <dbReference type="ARBA" id="ARBA00023128"/>
    </source>
</evidence>
<dbReference type="InterPro" id="IPR021278">
    <property type="entry name" value="ATP19"/>
</dbReference>
<dbReference type="GO" id="GO:0015986">
    <property type="term" value="P:proton motive force-driven ATP synthesis"/>
    <property type="evidence" value="ECO:0007669"/>
    <property type="project" value="TreeGrafter"/>
</dbReference>
<dbReference type="Proteomes" id="UP000646827">
    <property type="component" value="Unassembled WGS sequence"/>
</dbReference>
<evidence type="ECO:0000313" key="5">
    <source>
        <dbReference type="EMBL" id="KAG2223578.1"/>
    </source>
</evidence>
<proteinExistence type="predicted"/>